<dbReference type="Gene3D" id="3.20.20.450">
    <property type="entry name" value="EAL domain"/>
    <property type="match status" value="1"/>
</dbReference>
<accession>J8FHE5</accession>
<sequence>MEETELKPEALDIEITESIAINQNHSVIAKLEELQNLGIQISIDDFGTGYSSLAYLTKYPINTLKIAREFICGITNSPLEEAIIASIIKLSKELKLEVIAEGVETEEQWQFLQEQNCDHIQGFLFSKPVSSKDVWMLLHKKTTV</sequence>
<dbReference type="Pfam" id="PF00563">
    <property type="entry name" value="EAL"/>
    <property type="match status" value="1"/>
</dbReference>
<evidence type="ECO:0000313" key="2">
    <source>
        <dbReference type="EMBL" id="EJR00510.1"/>
    </source>
</evidence>
<name>J8FHE5_BACCE</name>
<dbReference type="HOGENOM" id="CLU_000445_70_50_9"/>
<dbReference type="PANTHER" id="PTHR33121">
    <property type="entry name" value="CYCLIC DI-GMP PHOSPHODIESTERASE PDEF"/>
    <property type="match status" value="1"/>
</dbReference>
<dbReference type="SUPFAM" id="SSF141868">
    <property type="entry name" value="EAL domain-like"/>
    <property type="match status" value="1"/>
</dbReference>
<dbReference type="AlphaFoldDB" id="J8FHE5"/>
<comment type="caution">
    <text evidence="2">The sequence shown here is derived from an EMBL/GenBank/DDBJ whole genome shotgun (WGS) entry which is preliminary data.</text>
</comment>
<protein>
    <recommendedName>
        <fullName evidence="1">EAL domain-containing protein</fullName>
    </recommendedName>
</protein>
<dbReference type="PANTHER" id="PTHR33121:SF70">
    <property type="entry name" value="SIGNALING PROTEIN YKOW"/>
    <property type="match status" value="1"/>
</dbReference>
<dbReference type="InterPro" id="IPR050706">
    <property type="entry name" value="Cyclic-di-GMP_PDE-like"/>
</dbReference>
<dbReference type="SMART" id="SM00052">
    <property type="entry name" value="EAL"/>
    <property type="match status" value="1"/>
</dbReference>
<evidence type="ECO:0000259" key="1">
    <source>
        <dbReference type="PROSITE" id="PS50883"/>
    </source>
</evidence>
<proteinExistence type="predicted"/>
<dbReference type="EMBL" id="AHEN01000025">
    <property type="protein sequence ID" value="EJR00510.1"/>
    <property type="molecule type" value="Genomic_DNA"/>
</dbReference>
<dbReference type="InterPro" id="IPR035919">
    <property type="entry name" value="EAL_sf"/>
</dbReference>
<dbReference type="Proteomes" id="UP000006997">
    <property type="component" value="Unassembled WGS sequence"/>
</dbReference>
<dbReference type="CDD" id="cd01948">
    <property type="entry name" value="EAL"/>
    <property type="match status" value="1"/>
</dbReference>
<dbReference type="GO" id="GO:0071111">
    <property type="term" value="F:cyclic-guanylate-specific phosphodiesterase activity"/>
    <property type="evidence" value="ECO:0007669"/>
    <property type="project" value="InterPro"/>
</dbReference>
<dbReference type="PATRIC" id="fig|1053219.3.peg.2383"/>
<reference evidence="2 3" key="1">
    <citation type="submission" date="2012-04" db="EMBL/GenBank/DDBJ databases">
        <title>The Genome Sequence of Bacillus cereus MC67.</title>
        <authorList>
            <consortium name="The Broad Institute Genome Sequencing Platform"/>
            <consortium name="The Broad Institute Genome Sequencing Center for Infectious Disease"/>
            <person name="Feldgarden M."/>
            <person name="Van der Auwera G.A."/>
            <person name="Mahillon J."/>
            <person name="Duprez V."/>
            <person name="Timmery S."/>
            <person name="Mattelet C."/>
            <person name="Dierick K."/>
            <person name="Sun M."/>
            <person name="Yu Z."/>
            <person name="Zhu L."/>
            <person name="Hu X."/>
            <person name="Shank E.B."/>
            <person name="Swiecicka I."/>
            <person name="Hansen B.M."/>
            <person name="Andrup L."/>
            <person name="Young S.K."/>
            <person name="Zeng Q."/>
            <person name="Gargeya S."/>
            <person name="Fitzgerald M."/>
            <person name="Haas B."/>
            <person name="Abouelleil A."/>
            <person name="Alvarado L."/>
            <person name="Arachchi H.M."/>
            <person name="Berlin A."/>
            <person name="Chapman S.B."/>
            <person name="Goldberg J."/>
            <person name="Griggs A."/>
            <person name="Gujja S."/>
            <person name="Hansen M."/>
            <person name="Howarth C."/>
            <person name="Imamovic A."/>
            <person name="Larimer J."/>
            <person name="McCowen C."/>
            <person name="Montmayeur A."/>
            <person name="Murphy C."/>
            <person name="Neiman D."/>
            <person name="Pearson M."/>
            <person name="Priest M."/>
            <person name="Roberts A."/>
            <person name="Saif S."/>
            <person name="Shea T."/>
            <person name="Sisk P."/>
            <person name="Sykes S."/>
            <person name="Wortman J."/>
            <person name="Nusbaum C."/>
            <person name="Birren B."/>
        </authorList>
    </citation>
    <scope>NUCLEOTIDE SEQUENCE [LARGE SCALE GENOMIC DNA]</scope>
    <source>
        <strain evidence="2 3">MC67</strain>
    </source>
</reference>
<organism evidence="2 3">
    <name type="scientific">Bacillus cereus MC67</name>
    <dbReference type="NCBI Taxonomy" id="1053219"/>
    <lineage>
        <taxon>Bacteria</taxon>
        <taxon>Bacillati</taxon>
        <taxon>Bacillota</taxon>
        <taxon>Bacilli</taxon>
        <taxon>Bacillales</taxon>
        <taxon>Bacillaceae</taxon>
        <taxon>Bacillus</taxon>
        <taxon>Bacillus cereus group</taxon>
    </lineage>
</organism>
<evidence type="ECO:0000313" key="3">
    <source>
        <dbReference type="Proteomes" id="UP000006997"/>
    </source>
</evidence>
<feature type="domain" description="EAL" evidence="1">
    <location>
        <begin position="1"/>
        <end position="142"/>
    </location>
</feature>
<dbReference type="InterPro" id="IPR001633">
    <property type="entry name" value="EAL_dom"/>
</dbReference>
<gene>
    <name evidence="2" type="ORF">II3_02339</name>
</gene>
<dbReference type="PROSITE" id="PS50883">
    <property type="entry name" value="EAL"/>
    <property type="match status" value="1"/>
</dbReference>